<dbReference type="EMBL" id="JAWZYT010001183">
    <property type="protein sequence ID" value="KAK4314789.1"/>
    <property type="molecule type" value="Genomic_DNA"/>
</dbReference>
<dbReference type="AlphaFoldDB" id="A0AAE1PWI9"/>
<gene>
    <name evidence="2" type="ORF">Pmani_013935</name>
</gene>
<proteinExistence type="predicted"/>
<evidence type="ECO:0000313" key="2">
    <source>
        <dbReference type="EMBL" id="KAK4314789.1"/>
    </source>
</evidence>
<comment type="caution">
    <text evidence="2">The sequence shown here is derived from an EMBL/GenBank/DDBJ whole genome shotgun (WGS) entry which is preliminary data.</text>
</comment>
<protein>
    <submittedName>
        <fullName evidence="2">Uncharacterized protein</fullName>
    </submittedName>
</protein>
<name>A0AAE1PWI9_9EUCA</name>
<feature type="compositionally biased region" description="Basic and acidic residues" evidence="1">
    <location>
        <begin position="17"/>
        <end position="30"/>
    </location>
</feature>
<evidence type="ECO:0000256" key="1">
    <source>
        <dbReference type="SAM" id="MobiDB-lite"/>
    </source>
</evidence>
<feature type="region of interest" description="Disordered" evidence="1">
    <location>
        <begin position="1"/>
        <end position="57"/>
    </location>
</feature>
<reference evidence="2" key="1">
    <citation type="submission" date="2023-11" db="EMBL/GenBank/DDBJ databases">
        <title>Genome assemblies of two species of porcelain crab, Petrolisthes cinctipes and Petrolisthes manimaculis (Anomura: Porcellanidae).</title>
        <authorList>
            <person name="Angst P."/>
        </authorList>
    </citation>
    <scope>NUCLEOTIDE SEQUENCE</scope>
    <source>
        <strain evidence="2">PB745_02</strain>
        <tissue evidence="2">Gill</tissue>
    </source>
</reference>
<keyword evidence="3" id="KW-1185">Reference proteome</keyword>
<sequence>MQKEAMGKWKRKRKRRIERDKKRQKEAMEKRRGRRKRRIEKEKKMQKESMGKEKRETETTYTYICKTKGMDGMIQRHHSSSRWY</sequence>
<accession>A0AAE1PWI9</accession>
<dbReference type="Proteomes" id="UP001292094">
    <property type="component" value="Unassembled WGS sequence"/>
</dbReference>
<evidence type="ECO:0000313" key="3">
    <source>
        <dbReference type="Proteomes" id="UP001292094"/>
    </source>
</evidence>
<organism evidence="2 3">
    <name type="scientific">Petrolisthes manimaculis</name>
    <dbReference type="NCBI Taxonomy" id="1843537"/>
    <lineage>
        <taxon>Eukaryota</taxon>
        <taxon>Metazoa</taxon>
        <taxon>Ecdysozoa</taxon>
        <taxon>Arthropoda</taxon>
        <taxon>Crustacea</taxon>
        <taxon>Multicrustacea</taxon>
        <taxon>Malacostraca</taxon>
        <taxon>Eumalacostraca</taxon>
        <taxon>Eucarida</taxon>
        <taxon>Decapoda</taxon>
        <taxon>Pleocyemata</taxon>
        <taxon>Anomura</taxon>
        <taxon>Galatheoidea</taxon>
        <taxon>Porcellanidae</taxon>
        <taxon>Petrolisthes</taxon>
    </lineage>
</organism>
<feature type="compositionally biased region" description="Basic and acidic residues" evidence="1">
    <location>
        <begin position="39"/>
        <end position="57"/>
    </location>
</feature>